<reference evidence="7" key="1">
    <citation type="journal article" date="2019" name="Int. J. Syst. Evol. Microbiol.">
        <title>The Global Catalogue of Microorganisms (GCM) 10K type strain sequencing project: providing services to taxonomists for standard genome sequencing and annotation.</title>
        <authorList>
            <consortium name="The Broad Institute Genomics Platform"/>
            <consortium name="The Broad Institute Genome Sequencing Center for Infectious Disease"/>
            <person name="Wu L."/>
            <person name="Ma J."/>
        </authorList>
    </citation>
    <scope>NUCLEOTIDE SEQUENCE [LARGE SCALE GENOMIC DNA]</scope>
    <source>
        <strain evidence="7">JCM 11483</strain>
    </source>
</reference>
<dbReference type="EMBL" id="BAAAYG010000003">
    <property type="protein sequence ID" value="GAA3282032.1"/>
    <property type="molecule type" value="Genomic_DNA"/>
</dbReference>
<proteinExistence type="inferred from homology"/>
<comment type="caution">
    <text evidence="6">The sequence shown here is derived from an EMBL/GenBank/DDBJ whole genome shotgun (WGS) entry which is preliminary data.</text>
</comment>
<feature type="region of interest" description="Disordered" evidence="4">
    <location>
        <begin position="194"/>
        <end position="231"/>
    </location>
</feature>
<keyword evidence="2" id="KW-0223">Dioxygenase</keyword>
<gene>
    <name evidence="6" type="primary">pcaG</name>
    <name evidence="6" type="ORF">GCM10020260_08440</name>
</gene>
<organism evidence="6 7">
    <name type="scientific">Nesterenkonia halobia</name>
    <dbReference type="NCBI Taxonomy" id="37922"/>
    <lineage>
        <taxon>Bacteria</taxon>
        <taxon>Bacillati</taxon>
        <taxon>Actinomycetota</taxon>
        <taxon>Actinomycetes</taxon>
        <taxon>Micrococcales</taxon>
        <taxon>Micrococcaceae</taxon>
        <taxon>Nesterenkonia</taxon>
    </lineage>
</organism>
<evidence type="ECO:0000256" key="2">
    <source>
        <dbReference type="ARBA" id="ARBA00022964"/>
    </source>
</evidence>
<dbReference type="PANTHER" id="PTHR33711">
    <property type="entry name" value="DIOXYGENASE, PUTATIVE (AFU_ORTHOLOGUE AFUA_2G02910)-RELATED"/>
    <property type="match status" value="1"/>
</dbReference>
<evidence type="ECO:0000256" key="1">
    <source>
        <dbReference type="ARBA" id="ARBA00007825"/>
    </source>
</evidence>
<feature type="domain" description="Intradiol ring-cleavage dioxygenases" evidence="5">
    <location>
        <begin position="25"/>
        <end position="144"/>
    </location>
</feature>
<evidence type="ECO:0000259" key="5">
    <source>
        <dbReference type="Pfam" id="PF00775"/>
    </source>
</evidence>
<comment type="similarity">
    <text evidence="1">Belongs to the intradiol ring-cleavage dioxygenase family.</text>
</comment>
<accession>A0ABP6RDT7</accession>
<keyword evidence="7" id="KW-1185">Reference proteome</keyword>
<dbReference type="PANTHER" id="PTHR33711:SF9">
    <property type="entry name" value="PROTOCATECHUATE 3,4-DIOXYGENASE ALPHA CHAIN"/>
    <property type="match status" value="1"/>
</dbReference>
<sequence length="231" mass="24365">MSSHHESTRAADDQLVPTPGQTVGPFFGYALPYAQDGELLAPGHPRSIRLYGTVTDGAGQTLPDAMIEIWQPDEHGRVPRETGSLVRDGYTFTGFGRTGVDDAGRYTFTTVDPGATEPGKAPFIAVAVFARGLMNHLHTRVYLPEDAAALAADPLLASLEPDRRETLIGVRESDGALRFDIRLQGEGETVFLAFPHHHDPDDAASPGQSPHGRAGTGGAGDAGDVGDAGAQ</sequence>
<dbReference type="InterPro" id="IPR012786">
    <property type="entry name" value="Protocat_dOase_a"/>
</dbReference>
<evidence type="ECO:0000313" key="7">
    <source>
        <dbReference type="Proteomes" id="UP001501736"/>
    </source>
</evidence>
<dbReference type="NCBIfam" id="TIGR02423">
    <property type="entry name" value="protocat_alph"/>
    <property type="match status" value="1"/>
</dbReference>
<protein>
    <submittedName>
        <fullName evidence="6">Protocatechuate 3,4-dioxygenase subunit alpha</fullName>
    </submittedName>
</protein>
<name>A0ABP6RDT7_9MICC</name>
<keyword evidence="3" id="KW-0560">Oxidoreductase</keyword>
<dbReference type="InterPro" id="IPR000627">
    <property type="entry name" value="Intradiol_dOase_C"/>
</dbReference>
<dbReference type="RefSeq" id="WP_344718512.1">
    <property type="nucleotide sequence ID" value="NZ_BAAAYG010000003.1"/>
</dbReference>
<feature type="compositionally biased region" description="Gly residues" evidence="4">
    <location>
        <begin position="214"/>
        <end position="223"/>
    </location>
</feature>
<evidence type="ECO:0000256" key="3">
    <source>
        <dbReference type="ARBA" id="ARBA00023002"/>
    </source>
</evidence>
<dbReference type="Gene3D" id="2.60.130.10">
    <property type="entry name" value="Aromatic compound dioxygenase"/>
    <property type="match status" value="1"/>
</dbReference>
<dbReference type="InterPro" id="IPR015889">
    <property type="entry name" value="Intradiol_dOase_core"/>
</dbReference>
<dbReference type="Pfam" id="PF00775">
    <property type="entry name" value="Dioxygenase_C"/>
    <property type="match status" value="1"/>
</dbReference>
<evidence type="ECO:0000313" key="6">
    <source>
        <dbReference type="EMBL" id="GAA3282032.1"/>
    </source>
</evidence>
<dbReference type="InterPro" id="IPR050770">
    <property type="entry name" value="Intradiol_RC_Dioxygenase"/>
</dbReference>
<evidence type="ECO:0000256" key="4">
    <source>
        <dbReference type="SAM" id="MobiDB-lite"/>
    </source>
</evidence>
<dbReference type="Proteomes" id="UP001501736">
    <property type="component" value="Unassembled WGS sequence"/>
</dbReference>
<dbReference type="SUPFAM" id="SSF49482">
    <property type="entry name" value="Aromatic compound dioxygenase"/>
    <property type="match status" value="1"/>
</dbReference>